<dbReference type="PROSITE" id="PS51645">
    <property type="entry name" value="PHR_CRY_ALPHA_BETA"/>
    <property type="match status" value="1"/>
</dbReference>
<dbReference type="InterPro" id="IPR006050">
    <property type="entry name" value="DNA_photolyase_N"/>
</dbReference>
<dbReference type="PANTHER" id="PTHR11455:SF22">
    <property type="entry name" value="CRYPTOCHROME DASH"/>
    <property type="match status" value="1"/>
</dbReference>
<dbReference type="Gene3D" id="1.10.579.10">
    <property type="entry name" value="DNA Cyclobutane Dipyrimidine Photolyase, subunit A, domain 3"/>
    <property type="match status" value="1"/>
</dbReference>
<evidence type="ECO:0000256" key="8">
    <source>
        <dbReference type="RuleBase" id="RU367151"/>
    </source>
</evidence>
<comment type="cofactor">
    <cofactor evidence="8">
        <name>(6R)-5,10-methylene-5,6,7,8-tetrahydrofolate</name>
        <dbReference type="ChEBI" id="CHEBI:15636"/>
    </cofactor>
    <text evidence="8">Binds 1 5,10-methenyltetrahydrofolate (MTHF) per subunit.</text>
</comment>
<comment type="function">
    <text evidence="8">May have a photoreceptor function.</text>
</comment>
<accession>A0A8J7SCH9</accession>
<evidence type="ECO:0000259" key="9">
    <source>
        <dbReference type="PROSITE" id="PS51645"/>
    </source>
</evidence>
<dbReference type="GO" id="GO:0000719">
    <property type="term" value="P:photoreactive repair"/>
    <property type="evidence" value="ECO:0007669"/>
    <property type="project" value="TreeGrafter"/>
</dbReference>
<dbReference type="InterPro" id="IPR014133">
    <property type="entry name" value="Cry_DASH"/>
</dbReference>
<keyword evidence="4 6" id="KW-0274">FAD</keyword>
<feature type="site" description="Electron transfer via tryptophanyl radical" evidence="7">
    <location>
        <position position="402"/>
    </location>
</feature>
<keyword evidence="5 8" id="KW-0157">Chromophore</keyword>
<evidence type="ECO:0000256" key="2">
    <source>
        <dbReference type="ARBA" id="ARBA00017881"/>
    </source>
</evidence>
<comment type="similarity">
    <text evidence="1 8">Belongs to the DNA photolyase class-1 family.</text>
</comment>
<feature type="binding site" evidence="6">
    <location>
        <begin position="392"/>
        <end position="394"/>
    </location>
    <ligand>
        <name>FAD</name>
        <dbReference type="ChEBI" id="CHEBI:57692"/>
    </ligand>
</feature>
<dbReference type="RefSeq" id="WP_210512968.1">
    <property type="nucleotide sequence ID" value="NZ_JAFIDN010000011.1"/>
</dbReference>
<protein>
    <recommendedName>
        <fullName evidence="2 8">Cryptochrome DASH</fullName>
    </recommendedName>
</protein>
<dbReference type="Gene3D" id="1.25.40.80">
    <property type="match status" value="1"/>
</dbReference>
<dbReference type="Pfam" id="PF00875">
    <property type="entry name" value="DNA_photolyase"/>
    <property type="match status" value="1"/>
</dbReference>
<dbReference type="AlphaFoldDB" id="A0A8J7SCH9"/>
<gene>
    <name evidence="10" type="ORF">NATSA_12620</name>
</gene>
<evidence type="ECO:0000313" key="11">
    <source>
        <dbReference type="Proteomes" id="UP000673975"/>
    </source>
</evidence>
<comment type="cofactor">
    <cofactor evidence="6 8">
        <name>FAD</name>
        <dbReference type="ChEBI" id="CHEBI:57692"/>
    </cofactor>
    <text evidence="6 8">Binds 1 FAD per subunit.</text>
</comment>
<feature type="site" description="Electron transfer via tryptophanyl radical" evidence="7">
    <location>
        <position position="326"/>
    </location>
</feature>
<evidence type="ECO:0000256" key="4">
    <source>
        <dbReference type="ARBA" id="ARBA00022827"/>
    </source>
</evidence>
<dbReference type="GO" id="GO:0003677">
    <property type="term" value="F:DNA binding"/>
    <property type="evidence" value="ECO:0007669"/>
    <property type="project" value="TreeGrafter"/>
</dbReference>
<organism evidence="10 11">
    <name type="scientific">Natronogracilivirga saccharolytica</name>
    <dbReference type="NCBI Taxonomy" id="2812953"/>
    <lineage>
        <taxon>Bacteria</taxon>
        <taxon>Pseudomonadati</taxon>
        <taxon>Balneolota</taxon>
        <taxon>Balneolia</taxon>
        <taxon>Balneolales</taxon>
        <taxon>Cyclonatronaceae</taxon>
        <taxon>Natronogracilivirga</taxon>
    </lineage>
</organism>
<evidence type="ECO:0000256" key="5">
    <source>
        <dbReference type="ARBA" id="ARBA00022991"/>
    </source>
</evidence>
<proteinExistence type="inferred from homology"/>
<dbReference type="InterPro" id="IPR036134">
    <property type="entry name" value="Crypto/Photolyase_FAD-like_sf"/>
</dbReference>
<sequence>MTITLHLFRNDLRLLDNPALTHAAQNGSHLIPLYVLDERVTGKTRFGFPKTGPHRQRFLRESLSQLDKSLQANGSGLLVATGRPHEIIASLCDAMDISLVTFQEEIAPEEKETERAIREVLSARGISLRTFRSFTLFHPDDLPMPVSGTPDVFTQFRKRVEKYSEIRPALPAPEFPPLPPLPESLEHAPGTIGTGKASLDHALPQTYTEPDPRAAIVFRGGEDQALARLDHYFWKTDELQKYKFKRNGLLGPDYSSKFSAWLANGCLSPRTIHDQVKLYESERKKNVSTYWLIFELIWRDYFHFIMEKYGARLFHRDGLSSEPGSWSTDPERFQKWRDGETGIPFIDANMRELAATGYMSNRGRQNVASYLSKYLGIDWRMGAEWFESMLIDYDVHSNWGNWAYVSGVGNDPRDRYFHILNQARKYDPKGDYVRHWLPELAGLPEEHIHEPWKTVHPPAAYPGQLIDFEQTVKRLSGP</sequence>
<evidence type="ECO:0000256" key="1">
    <source>
        <dbReference type="ARBA" id="ARBA00005862"/>
    </source>
</evidence>
<keyword evidence="11" id="KW-1185">Reference proteome</keyword>
<feature type="binding site" evidence="6">
    <location>
        <position position="242"/>
    </location>
    <ligand>
        <name>FAD</name>
        <dbReference type="ChEBI" id="CHEBI:57692"/>
    </ligand>
</feature>
<dbReference type="GO" id="GO:0003904">
    <property type="term" value="F:deoxyribodipyrimidine photo-lyase activity"/>
    <property type="evidence" value="ECO:0007669"/>
    <property type="project" value="TreeGrafter"/>
</dbReference>
<evidence type="ECO:0000256" key="6">
    <source>
        <dbReference type="PIRSR" id="PIRSR602081-1"/>
    </source>
</evidence>
<comment type="caution">
    <text evidence="10">The sequence shown here is derived from an EMBL/GenBank/DDBJ whole genome shotgun (WGS) entry which is preliminary data.</text>
</comment>
<dbReference type="InterPro" id="IPR005101">
    <property type="entry name" value="Cryptochr/Photolyase_FAD-bd"/>
</dbReference>
<dbReference type="Gene3D" id="3.40.50.620">
    <property type="entry name" value="HUPs"/>
    <property type="match status" value="1"/>
</dbReference>
<feature type="site" description="Electron transfer via tryptophanyl radical" evidence="7">
    <location>
        <position position="379"/>
    </location>
</feature>
<dbReference type="InterPro" id="IPR002081">
    <property type="entry name" value="Cryptochrome/DNA_photolyase_1"/>
</dbReference>
<feature type="domain" description="Photolyase/cryptochrome alpha/beta" evidence="9">
    <location>
        <begin position="2"/>
        <end position="136"/>
    </location>
</feature>
<dbReference type="SUPFAM" id="SSF52425">
    <property type="entry name" value="Cryptochrome/photolyase, N-terminal domain"/>
    <property type="match status" value="1"/>
</dbReference>
<keyword evidence="3 6" id="KW-0285">Flavoprotein</keyword>
<dbReference type="InterPro" id="IPR036155">
    <property type="entry name" value="Crypto/Photolyase_N_sf"/>
</dbReference>
<evidence type="ECO:0000256" key="3">
    <source>
        <dbReference type="ARBA" id="ARBA00022630"/>
    </source>
</evidence>
<name>A0A8J7SCH9_9BACT</name>
<evidence type="ECO:0000313" key="10">
    <source>
        <dbReference type="EMBL" id="MBP3193511.1"/>
    </source>
</evidence>
<feature type="binding site" evidence="6">
    <location>
        <begin position="255"/>
        <end position="259"/>
    </location>
    <ligand>
        <name>FAD</name>
        <dbReference type="ChEBI" id="CHEBI:57692"/>
    </ligand>
</feature>
<dbReference type="GO" id="GO:0071949">
    <property type="term" value="F:FAD binding"/>
    <property type="evidence" value="ECO:0007669"/>
    <property type="project" value="TreeGrafter"/>
</dbReference>
<dbReference type="Proteomes" id="UP000673975">
    <property type="component" value="Unassembled WGS sequence"/>
</dbReference>
<evidence type="ECO:0000256" key="7">
    <source>
        <dbReference type="PIRSR" id="PIRSR602081-2"/>
    </source>
</evidence>
<dbReference type="InterPro" id="IPR014729">
    <property type="entry name" value="Rossmann-like_a/b/a_fold"/>
</dbReference>
<dbReference type="PANTHER" id="PTHR11455">
    <property type="entry name" value="CRYPTOCHROME"/>
    <property type="match status" value="1"/>
</dbReference>
<dbReference type="NCBIfam" id="TIGR02765">
    <property type="entry name" value="crypto_DASH"/>
    <property type="match status" value="1"/>
</dbReference>
<reference evidence="10" key="1">
    <citation type="submission" date="2021-02" db="EMBL/GenBank/DDBJ databases">
        <title>Natronogracilivirga saccharolytica gen. nov. sp. nov. a new anaerobic, haloalkiliphilic carbohydrate-fermenting bacterium from soda lake and proposing of Cyclonatronumiaceae fam. nov. in the phylum Balneolaeota.</title>
        <authorList>
            <person name="Zhilina T.N."/>
            <person name="Sorokin D.Y."/>
            <person name="Zavarzina D.G."/>
            <person name="Toshchakov S.V."/>
            <person name="Kublanov I.V."/>
        </authorList>
    </citation>
    <scope>NUCLEOTIDE SEQUENCE</scope>
    <source>
        <strain evidence="10">Z-1702</strain>
    </source>
</reference>
<dbReference type="PRINTS" id="PR00147">
    <property type="entry name" value="DNAPHOTLYASE"/>
</dbReference>
<dbReference type="SUPFAM" id="SSF48173">
    <property type="entry name" value="Cryptochrome/photolyase FAD-binding domain"/>
    <property type="match status" value="1"/>
</dbReference>
<dbReference type="Pfam" id="PF03441">
    <property type="entry name" value="FAD_binding_7"/>
    <property type="match status" value="1"/>
</dbReference>
<dbReference type="EMBL" id="JAFIDN010000011">
    <property type="protein sequence ID" value="MBP3193511.1"/>
    <property type="molecule type" value="Genomic_DNA"/>
</dbReference>